<dbReference type="PANTHER" id="PTHR42877:SF7">
    <property type="entry name" value="FLAVIN-BINDING MONOOXYGENASE-RELATED"/>
    <property type="match status" value="1"/>
</dbReference>
<evidence type="ECO:0000256" key="1">
    <source>
        <dbReference type="ARBA" id="ARBA00010139"/>
    </source>
</evidence>
<reference evidence="2" key="1">
    <citation type="journal article" date="2019" name="Front. Microbiol.">
        <title>An Overview of Genes From Cyberlindnera americana, a Symbiont Yeast Isolated From the Gut of the Bark Beetle Dendroctonus rhizophagus (Curculionidae: Scolytinae), Involved in the Detoxification Process Using Genome and Transcriptome Data.</title>
        <authorList>
            <person name="Soto-Robles L.V."/>
            <person name="Torres-Banda V."/>
            <person name="Rivera-Orduna F.N."/>
            <person name="Curiel-Quesada E."/>
            <person name="Hidalgo-Lara M.E."/>
            <person name="Zuniga G."/>
        </authorList>
    </citation>
    <scope>NUCLEOTIDE SEQUENCE</scope>
    <source>
        <strain evidence="2">ChDrAdgY46</strain>
    </source>
</reference>
<comment type="similarity">
    <text evidence="1">Belongs to the FAD-binding monooxygenase family.</text>
</comment>
<dbReference type="PANTHER" id="PTHR42877">
    <property type="entry name" value="L-ORNITHINE N(5)-MONOOXYGENASE-RELATED"/>
    <property type="match status" value="1"/>
</dbReference>
<gene>
    <name evidence="2" type="ORF">g5051</name>
</gene>
<dbReference type="Gene3D" id="3.50.50.60">
    <property type="entry name" value="FAD/NAD(P)-binding domain"/>
    <property type="match status" value="2"/>
</dbReference>
<dbReference type="InterPro" id="IPR036188">
    <property type="entry name" value="FAD/NAD-bd_sf"/>
</dbReference>
<accession>A0A5P8N8W6</accession>
<dbReference type="GO" id="GO:0004497">
    <property type="term" value="F:monooxygenase activity"/>
    <property type="evidence" value="ECO:0007669"/>
    <property type="project" value="UniProtKB-KW"/>
</dbReference>
<dbReference type="SUPFAM" id="SSF51905">
    <property type="entry name" value="FAD/NAD(P)-binding domain"/>
    <property type="match status" value="2"/>
</dbReference>
<keyword evidence="2" id="KW-0560">Oxidoreductase</keyword>
<keyword evidence="2" id="KW-0503">Monooxygenase</keyword>
<dbReference type="Pfam" id="PF13450">
    <property type="entry name" value="NAD_binding_8"/>
    <property type="match status" value="1"/>
</dbReference>
<dbReference type="AlphaFoldDB" id="A0A5P8N8W6"/>
<sequence length="568" mass="64704">MTASEYQITEQPGSTPRKIKVIVIGAGASGLNFARELYKEVPSADLAIYEKNPSIGGTWYENRYPGVACDIPSVNYQFTWAPSTQWKTYYSTGPEILQYFKTVAKEHGLDKDVHLNHKVVGAKWDEASKKWTVQVQRGDDPNDIITDEGEVLINATGVLNKWKWPKINGLESFEGPKLHSANWDTSLDLEGKTVGIIGSGSSAVQIVPNILPKVSKLTQFVRSKFWITAGFAQKFAGKDGANFTYTKEQINVMKNDPVKYLTYRKNIESDLNQRFRSVMRDSEEQKESREYAESEMKRKLASKPEIAEKVIPQDFGVGCRRPTPGNGFLEALCDPKTELVYSDIDEINATGLRTKDGVQHDFDVLVCATGFDVSWVPYFPLIGRDGKDLRDEWKDKPETYLSIGVPNFPNYLIFMGPHAPYAHGSILPMTEAIAKNFIQLVKRVAEESVTSFDPKQEAVEDFIQQRKTFLERTVWNDPCRSWFKQGTYDGELMMWPGSRIHFFEVMKQPRWEDFNLTHVKGNRYEYFGNGFHTREFSGKDLSWYLGLLGTEDVQPNFTDDDVKDFLIV</sequence>
<name>A0A5P8N8W6_9ASCO</name>
<dbReference type="EMBL" id="MK890733">
    <property type="protein sequence ID" value="QFR37238.1"/>
    <property type="molecule type" value="Genomic_DNA"/>
</dbReference>
<organism evidence="2">
    <name type="scientific">Cyberlindnera americana</name>
    <dbReference type="NCBI Taxonomy" id="36016"/>
    <lineage>
        <taxon>Eukaryota</taxon>
        <taxon>Fungi</taxon>
        <taxon>Dikarya</taxon>
        <taxon>Ascomycota</taxon>
        <taxon>Saccharomycotina</taxon>
        <taxon>Saccharomycetes</taxon>
        <taxon>Phaffomycetales</taxon>
        <taxon>Phaffomycetaceae</taxon>
        <taxon>Cyberlindnera</taxon>
    </lineage>
</organism>
<proteinExistence type="inferred from homology"/>
<dbReference type="InterPro" id="IPR051209">
    <property type="entry name" value="FAD-bind_Monooxygenase_sf"/>
</dbReference>
<evidence type="ECO:0000313" key="2">
    <source>
        <dbReference type="EMBL" id="QFR37238.1"/>
    </source>
</evidence>
<protein>
    <submittedName>
        <fullName evidence="2">Flavin-containing monooxygenase</fullName>
    </submittedName>
</protein>